<gene>
    <name evidence="1" type="ORF">METZ01_LOCUS410231</name>
</gene>
<dbReference type="AlphaFoldDB" id="A0A382WEY4"/>
<accession>A0A382WEY4</accession>
<proteinExistence type="predicted"/>
<evidence type="ECO:0000313" key="1">
    <source>
        <dbReference type="EMBL" id="SVD57377.1"/>
    </source>
</evidence>
<dbReference type="EMBL" id="UINC01159344">
    <property type="protein sequence ID" value="SVD57377.1"/>
    <property type="molecule type" value="Genomic_DNA"/>
</dbReference>
<sequence length="190" mass="20515">MRISLIIVLLLIPMVGKSQVALPTFQGAHRAERPAENPLQSSGLSTDYTGGGWSYLMGYRFTPVVSGTITQLGGYFDGTKTVYLWQRSNGSFLGSASISDPNYSWVYADITAVRITAGTEYVVAAAINGSGGSRNNFSSDALPNIYGNITINYSCYKSGSFNSTTYPSSWDTETTTGHNWGRADITFVPD</sequence>
<organism evidence="1">
    <name type="scientific">marine metagenome</name>
    <dbReference type="NCBI Taxonomy" id="408172"/>
    <lineage>
        <taxon>unclassified sequences</taxon>
        <taxon>metagenomes</taxon>
        <taxon>ecological metagenomes</taxon>
    </lineage>
</organism>
<reference evidence="1" key="1">
    <citation type="submission" date="2018-05" db="EMBL/GenBank/DDBJ databases">
        <authorList>
            <person name="Lanie J.A."/>
            <person name="Ng W.-L."/>
            <person name="Kazmierczak K.M."/>
            <person name="Andrzejewski T.M."/>
            <person name="Davidsen T.M."/>
            <person name="Wayne K.J."/>
            <person name="Tettelin H."/>
            <person name="Glass J.I."/>
            <person name="Rusch D."/>
            <person name="Podicherti R."/>
            <person name="Tsui H.-C.T."/>
            <person name="Winkler M.E."/>
        </authorList>
    </citation>
    <scope>NUCLEOTIDE SEQUENCE</scope>
</reference>
<name>A0A382WEY4_9ZZZZ</name>
<protein>
    <submittedName>
        <fullName evidence="1">Uncharacterized protein</fullName>
    </submittedName>
</protein>